<gene>
    <name evidence="1" type="primary">LOC114340971</name>
</gene>
<dbReference type="InParanoid" id="A0A6P7GDM1"/>
<protein>
    <submittedName>
        <fullName evidence="1">Uncharacterized protein LOC114340971</fullName>
    </submittedName>
</protein>
<proteinExistence type="predicted"/>
<sequence>MFKRLRNNPESQELKTEYNRYRNSTNTLIKEAKENYYKRQINKNKNNPKELWTTINKLCNTKKSNTINTMINADGDVVIEAKQIANLFNNTFVDVGRNLASKINANRPNPVKEEKLNTSMFLRPTNAEEIITIIGQLKNGKTPGIDHKIYNPTKQPATTHRVENNESKALDSLVSQCSEQVGQPEWWNSVMKRSAARN</sequence>
<organism evidence="1">
    <name type="scientific">Diabrotica virgifera virgifera</name>
    <name type="common">western corn rootworm</name>
    <dbReference type="NCBI Taxonomy" id="50390"/>
    <lineage>
        <taxon>Eukaryota</taxon>
        <taxon>Metazoa</taxon>
        <taxon>Ecdysozoa</taxon>
        <taxon>Arthropoda</taxon>
        <taxon>Hexapoda</taxon>
        <taxon>Insecta</taxon>
        <taxon>Pterygota</taxon>
        <taxon>Neoptera</taxon>
        <taxon>Endopterygota</taxon>
        <taxon>Coleoptera</taxon>
        <taxon>Polyphaga</taxon>
        <taxon>Cucujiformia</taxon>
        <taxon>Chrysomeloidea</taxon>
        <taxon>Chrysomelidae</taxon>
        <taxon>Galerucinae</taxon>
        <taxon>Diabroticina</taxon>
        <taxon>Diabroticites</taxon>
        <taxon>Diabrotica</taxon>
    </lineage>
</organism>
<dbReference type="AlphaFoldDB" id="A0A6P7GDM1"/>
<reference evidence="1" key="1">
    <citation type="submission" date="2025-08" db="UniProtKB">
        <authorList>
            <consortium name="RefSeq"/>
        </authorList>
    </citation>
    <scope>IDENTIFICATION</scope>
    <source>
        <tissue evidence="1">Whole insect</tissue>
    </source>
</reference>
<name>A0A6P7GDM1_DIAVI</name>
<dbReference type="RefSeq" id="XP_028147556.1">
    <property type="nucleotide sequence ID" value="XM_028291755.1"/>
</dbReference>
<accession>A0A6P7GDM1</accession>
<evidence type="ECO:0000313" key="1">
    <source>
        <dbReference type="RefSeq" id="XP_028147556.1"/>
    </source>
</evidence>